<dbReference type="Proteomes" id="UP000238956">
    <property type="component" value="Chromosome"/>
</dbReference>
<reference evidence="2 3" key="1">
    <citation type="submission" date="2017-12" db="EMBL/GenBank/DDBJ databases">
        <authorList>
            <person name="Hurst M.R.H."/>
        </authorList>
    </citation>
    <scope>NUCLEOTIDE SEQUENCE [LARGE SCALE GENOMIC DNA]</scope>
    <source>
        <strain evidence="2 3">TH11417</strain>
    </source>
</reference>
<dbReference type="OrthoDB" id="2230478at2"/>
<keyword evidence="1" id="KW-0812">Transmembrane</keyword>
<feature type="transmembrane region" description="Helical" evidence="1">
    <location>
        <begin position="17"/>
        <end position="38"/>
    </location>
</feature>
<dbReference type="GeneID" id="98393151"/>
<proteinExistence type="predicted"/>
<sequence>MAFGDNGPRKKTAFQKLTIVVVFLMVIITVAGLVVSALGSLGW</sequence>
<keyword evidence="1" id="KW-1133">Transmembrane helix</keyword>
<dbReference type="RefSeq" id="WP_018379768.1">
    <property type="nucleotide sequence ID" value="NZ_CP022601.1"/>
</dbReference>
<dbReference type="InterPro" id="IPR025270">
    <property type="entry name" value="DUF4044"/>
</dbReference>
<dbReference type="EMBL" id="CP025536">
    <property type="protein sequence ID" value="AUW96410.1"/>
    <property type="molecule type" value="Genomic_DNA"/>
</dbReference>
<dbReference type="Pfam" id="PF13253">
    <property type="entry name" value="DUF4044"/>
    <property type="match status" value="1"/>
</dbReference>
<protein>
    <submittedName>
        <fullName evidence="2">DUF4044 domain-containing protein</fullName>
    </submittedName>
</protein>
<keyword evidence="3" id="KW-1185">Reference proteome</keyword>
<organism evidence="2 3">
    <name type="scientific">Streptococcus pluranimalium</name>
    <dbReference type="NCBI Taxonomy" id="82348"/>
    <lineage>
        <taxon>Bacteria</taxon>
        <taxon>Bacillati</taxon>
        <taxon>Bacillota</taxon>
        <taxon>Bacilli</taxon>
        <taxon>Lactobacillales</taxon>
        <taxon>Streptococcaceae</taxon>
        <taxon>Streptococcus</taxon>
    </lineage>
</organism>
<dbReference type="AlphaFoldDB" id="A0A2L0D443"/>
<accession>A0A2L0D443</accession>
<evidence type="ECO:0000313" key="3">
    <source>
        <dbReference type="Proteomes" id="UP000238956"/>
    </source>
</evidence>
<evidence type="ECO:0000256" key="1">
    <source>
        <dbReference type="SAM" id="Phobius"/>
    </source>
</evidence>
<keyword evidence="1" id="KW-0472">Membrane</keyword>
<dbReference type="KEGG" id="splr:C0J00_04420"/>
<name>A0A2L0D443_9STRE</name>
<evidence type="ECO:0000313" key="2">
    <source>
        <dbReference type="EMBL" id="AUW96410.1"/>
    </source>
</evidence>
<reference evidence="2 3" key="2">
    <citation type="submission" date="2018-02" db="EMBL/GenBank/DDBJ databases">
        <title>Whole genome sequencing analysis of Streptococcus pluranimalium isolated from cattle infected mastitis in China.</title>
        <authorList>
            <person name="Zhang J.-R."/>
            <person name="Hu G.-Z."/>
        </authorList>
    </citation>
    <scope>NUCLEOTIDE SEQUENCE [LARGE SCALE GENOMIC DNA]</scope>
    <source>
        <strain evidence="2 3">TH11417</strain>
    </source>
</reference>
<gene>
    <name evidence="2" type="ORF">C0J00_04420</name>
</gene>